<dbReference type="InterPro" id="IPR051618">
    <property type="entry name" value="Actin-binding_LIM"/>
</dbReference>
<accession>A0ABD0Q122</accession>
<keyword evidence="3" id="KW-1185">Reference proteome</keyword>
<dbReference type="InterPro" id="IPR032402">
    <property type="entry name" value="AbLIM_anchor"/>
</dbReference>
<evidence type="ECO:0000313" key="3">
    <source>
        <dbReference type="Proteomes" id="UP001529510"/>
    </source>
</evidence>
<feature type="non-terminal residue" evidence="2">
    <location>
        <position position="1"/>
    </location>
</feature>
<proteinExistence type="predicted"/>
<dbReference type="EMBL" id="JAMKFB020000013">
    <property type="protein sequence ID" value="KAL0178531.1"/>
    <property type="molecule type" value="Genomic_DNA"/>
</dbReference>
<protein>
    <recommendedName>
        <fullName evidence="1">Putative adherens-junction anchoring domain-containing protein</fullName>
    </recommendedName>
</protein>
<gene>
    <name evidence="2" type="ORF">M9458_027425</name>
</gene>
<dbReference type="Pfam" id="PF16182">
    <property type="entry name" value="AbLIM_anchor"/>
    <property type="match status" value="1"/>
</dbReference>
<dbReference type="PANTHER" id="PTHR24213:SF18">
    <property type="entry name" value="ACTIN-BINDING LIM PROTEIN 1"/>
    <property type="match status" value="1"/>
</dbReference>
<comment type="caution">
    <text evidence="2">The sequence shown here is derived from an EMBL/GenBank/DDBJ whole genome shotgun (WGS) entry which is preliminary data.</text>
</comment>
<dbReference type="AlphaFoldDB" id="A0ABD0Q122"/>
<evidence type="ECO:0000259" key="1">
    <source>
        <dbReference type="Pfam" id="PF16182"/>
    </source>
</evidence>
<evidence type="ECO:0000313" key="2">
    <source>
        <dbReference type="EMBL" id="KAL0178531.1"/>
    </source>
</evidence>
<sequence>AKVDNEILDYRDLAAIPKVKAIYDIERPDLINYEPLYTTSLDESEERESVGE</sequence>
<feature type="non-terminal residue" evidence="2">
    <location>
        <position position="52"/>
    </location>
</feature>
<name>A0ABD0Q122_CIRMR</name>
<dbReference type="Proteomes" id="UP001529510">
    <property type="component" value="Unassembled WGS sequence"/>
</dbReference>
<feature type="domain" description="Putative adherens-junction anchoring" evidence="1">
    <location>
        <begin position="1"/>
        <end position="52"/>
    </location>
</feature>
<dbReference type="PANTHER" id="PTHR24213">
    <property type="entry name" value="ACTIN-BINDING LIM PROTEIN"/>
    <property type="match status" value="1"/>
</dbReference>
<organism evidence="2 3">
    <name type="scientific">Cirrhinus mrigala</name>
    <name type="common">Mrigala</name>
    <dbReference type="NCBI Taxonomy" id="683832"/>
    <lineage>
        <taxon>Eukaryota</taxon>
        <taxon>Metazoa</taxon>
        <taxon>Chordata</taxon>
        <taxon>Craniata</taxon>
        <taxon>Vertebrata</taxon>
        <taxon>Euteleostomi</taxon>
        <taxon>Actinopterygii</taxon>
        <taxon>Neopterygii</taxon>
        <taxon>Teleostei</taxon>
        <taxon>Ostariophysi</taxon>
        <taxon>Cypriniformes</taxon>
        <taxon>Cyprinidae</taxon>
        <taxon>Labeoninae</taxon>
        <taxon>Labeonini</taxon>
        <taxon>Cirrhinus</taxon>
    </lineage>
</organism>
<reference evidence="2 3" key="1">
    <citation type="submission" date="2024-05" db="EMBL/GenBank/DDBJ databases">
        <title>Genome sequencing and assembly of Indian major carp, Cirrhinus mrigala (Hamilton, 1822).</title>
        <authorList>
            <person name="Mohindra V."/>
            <person name="Chowdhury L.M."/>
            <person name="Lal K."/>
            <person name="Jena J.K."/>
        </authorList>
    </citation>
    <scope>NUCLEOTIDE SEQUENCE [LARGE SCALE GENOMIC DNA]</scope>
    <source>
        <strain evidence="2">CM1030</strain>
        <tissue evidence="2">Blood</tissue>
    </source>
</reference>